<evidence type="ECO:0000256" key="2">
    <source>
        <dbReference type="ARBA" id="ARBA00004574"/>
    </source>
</evidence>
<comment type="caution">
    <text evidence="11">The sequence shown here is derived from an EMBL/GenBank/DDBJ whole genome shotgun (WGS) entry which is preliminary data.</text>
</comment>
<evidence type="ECO:0000256" key="8">
    <source>
        <dbReference type="ARBA" id="ARBA00023242"/>
    </source>
</evidence>
<reference evidence="11" key="1">
    <citation type="submission" date="2020-07" db="EMBL/GenBank/DDBJ databases">
        <title>Multicomponent nature underlies the extraordinary mechanical properties of spider dragline silk.</title>
        <authorList>
            <person name="Kono N."/>
            <person name="Nakamura H."/>
            <person name="Mori M."/>
            <person name="Yoshida Y."/>
            <person name="Ohtoshi R."/>
            <person name="Malay A.D."/>
            <person name="Moran D.A.P."/>
            <person name="Tomita M."/>
            <person name="Numata K."/>
            <person name="Arakawa K."/>
        </authorList>
    </citation>
    <scope>NUCLEOTIDE SEQUENCE</scope>
</reference>
<dbReference type="GO" id="GO:0032210">
    <property type="term" value="P:regulation of telomere maintenance via telomerase"/>
    <property type="evidence" value="ECO:0007669"/>
    <property type="project" value="TreeGrafter"/>
</dbReference>
<dbReference type="SUPFAM" id="SSF50249">
    <property type="entry name" value="Nucleic acid-binding proteins"/>
    <property type="match status" value="2"/>
</dbReference>
<dbReference type="SMART" id="SM00976">
    <property type="entry name" value="Telo_bind"/>
    <property type="match status" value="1"/>
</dbReference>
<evidence type="ECO:0000256" key="6">
    <source>
        <dbReference type="ARBA" id="ARBA00022895"/>
    </source>
</evidence>
<dbReference type="Proteomes" id="UP000887116">
    <property type="component" value="Unassembled WGS sequence"/>
</dbReference>
<dbReference type="InterPro" id="IPR028389">
    <property type="entry name" value="POT1"/>
</dbReference>
<dbReference type="Pfam" id="PF02765">
    <property type="entry name" value="POT1"/>
    <property type="match status" value="1"/>
</dbReference>
<organism evidence="11 12">
    <name type="scientific">Trichonephila clavata</name>
    <name type="common">Joro spider</name>
    <name type="synonym">Nephila clavata</name>
    <dbReference type="NCBI Taxonomy" id="2740835"/>
    <lineage>
        <taxon>Eukaryota</taxon>
        <taxon>Metazoa</taxon>
        <taxon>Ecdysozoa</taxon>
        <taxon>Arthropoda</taxon>
        <taxon>Chelicerata</taxon>
        <taxon>Arachnida</taxon>
        <taxon>Araneae</taxon>
        <taxon>Araneomorphae</taxon>
        <taxon>Entelegynae</taxon>
        <taxon>Araneoidea</taxon>
        <taxon>Nephilidae</taxon>
        <taxon>Trichonephila</taxon>
    </lineage>
</organism>
<sequence>MVITSMGQNSDENDFQNHIYQCPEGILNAVPRDCQKITFAELKLGENYENKAIIGKIYQLNPIGKRANGLIRKLVITDALSEDYENSMKLTVFLLDQYAHDSDKAELEGFIIVSNFLLEKSTFYKNNELPVQILVKTKECQVLFGRKHLTTEPESSNGYKLTKKKKNSNETAVNKQTVQKKQKVADNEESHTILANHYEYVSLGALQESEPKVAYNVYGIVEKCNLKVMQGKRTQILDLTLTDETHAGFNCSIFGAKDETFPDVYPGDIIRIHRMQVYKFRSQLKGRCLSPKFILVFSQSNKGSKPKTVAKSFTFVPEDSARVRKLFEWYNKKSEPKLISELNKGDYANIVCQVIGVYCAKKTEAVILKIWDGTKTNQLESTHWGLKDEILDEKLFIVAKNYYVILSVYGQHISTAAELRPGQFIEVRDAHLYSPLSNPDESKLCLHTGTKEGRGIEVLNDTDTRVIKLKERIEKIIIDVMECGNQTDDLLSQNNSIFLNCDISAYSSSQRSTRNNEDNATVEALNRPLSSKENSVPPENTVLSVLEVSVKPGQSTQEFGATQKEIEVMDIENDDMSAPTTEQDPILNKTPLEYRMFLHNPSSQEKPSFPPFISETQAEWWKLIPAISETDHSEIAPSSLSEIVQHVVPYKFRALCAVLSYKPNSKSLNEIIHLCCPECLYITKDAMPDFDPFEQRDGIFYFYCPECSARKTDKKYWPVLKYTFLLSFELHDGTGPSSLEAHLWGENALQVVPGWGPALQSGRLSRGHCWLLNLGLAPPNWFSENQKGFSSSFLKIQKNKEKDKNAFFKIPNPTYPTHGGQPTNSQTCSESFPKFIVLHATDNRKLSNASPFLISKAVQGSTGSVKSIKKITIW</sequence>
<comment type="similarity">
    <text evidence="3">Belongs to the telombin family.</text>
</comment>
<evidence type="ECO:0000259" key="10">
    <source>
        <dbReference type="SMART" id="SM00976"/>
    </source>
</evidence>
<keyword evidence="7" id="KW-0238">DNA-binding</keyword>
<dbReference type="Pfam" id="PF16686">
    <property type="entry name" value="POT1PC"/>
    <property type="match status" value="1"/>
</dbReference>
<dbReference type="AlphaFoldDB" id="A0A8X6KDF2"/>
<dbReference type="GO" id="GO:0098505">
    <property type="term" value="F:G-rich strand telomeric DNA binding"/>
    <property type="evidence" value="ECO:0007669"/>
    <property type="project" value="TreeGrafter"/>
</dbReference>
<comment type="subcellular location">
    <subcellularLocation>
        <location evidence="2">Chromosome</location>
        <location evidence="2">Telomere</location>
    </subcellularLocation>
    <subcellularLocation>
        <location evidence="1">Nucleus</location>
    </subcellularLocation>
</comment>
<proteinExistence type="inferred from homology"/>
<evidence type="ECO:0000256" key="9">
    <source>
        <dbReference type="SAM" id="MobiDB-lite"/>
    </source>
</evidence>
<dbReference type="InterPro" id="IPR011564">
    <property type="entry name" value="Telomer_end-bd_POT1/Cdc13"/>
</dbReference>
<evidence type="ECO:0000256" key="7">
    <source>
        <dbReference type="ARBA" id="ARBA00023125"/>
    </source>
</evidence>
<dbReference type="GO" id="GO:0000783">
    <property type="term" value="C:nuclear telomere cap complex"/>
    <property type="evidence" value="ECO:0007669"/>
    <property type="project" value="TreeGrafter"/>
</dbReference>
<keyword evidence="8" id="KW-0539">Nucleus</keyword>
<dbReference type="OrthoDB" id="6424511at2759"/>
<keyword evidence="5" id="KW-0158">Chromosome</keyword>
<keyword evidence="6" id="KW-0779">Telomere</keyword>
<evidence type="ECO:0000256" key="5">
    <source>
        <dbReference type="ARBA" id="ARBA00022454"/>
    </source>
</evidence>
<gene>
    <name evidence="11" type="primary">X975_23332</name>
    <name evidence="11" type="ORF">TNCT_417561</name>
</gene>
<dbReference type="InterPro" id="IPR032042">
    <property type="entry name" value="POT1PC"/>
</dbReference>
<evidence type="ECO:0000256" key="1">
    <source>
        <dbReference type="ARBA" id="ARBA00004123"/>
    </source>
</evidence>
<protein>
    <recommendedName>
        <fullName evidence="4">Protection of telomeres protein 1</fullName>
    </recommendedName>
</protein>
<evidence type="ECO:0000313" key="11">
    <source>
        <dbReference type="EMBL" id="GFQ70401.1"/>
    </source>
</evidence>
<dbReference type="PANTHER" id="PTHR14513">
    <property type="entry name" value="PROTECTION OF TELOMERES 1"/>
    <property type="match status" value="1"/>
</dbReference>
<dbReference type="GO" id="GO:0010521">
    <property type="term" value="F:telomerase inhibitor activity"/>
    <property type="evidence" value="ECO:0007669"/>
    <property type="project" value="TreeGrafter"/>
</dbReference>
<dbReference type="InterPro" id="IPR012340">
    <property type="entry name" value="NA-bd_OB-fold"/>
</dbReference>
<feature type="domain" description="Telomeric single stranded DNA binding POT1/Cdc13" evidence="10">
    <location>
        <begin position="200"/>
        <end position="331"/>
    </location>
</feature>
<evidence type="ECO:0000256" key="4">
    <source>
        <dbReference type="ARBA" id="ARBA00015253"/>
    </source>
</evidence>
<feature type="region of interest" description="Disordered" evidence="9">
    <location>
        <begin position="153"/>
        <end position="182"/>
    </location>
</feature>
<name>A0A8X6KDF2_TRICU</name>
<dbReference type="GO" id="GO:0016233">
    <property type="term" value="P:telomere capping"/>
    <property type="evidence" value="ECO:0007669"/>
    <property type="project" value="TreeGrafter"/>
</dbReference>
<evidence type="ECO:0000313" key="12">
    <source>
        <dbReference type="Proteomes" id="UP000887116"/>
    </source>
</evidence>
<dbReference type="Gene3D" id="2.40.50.140">
    <property type="entry name" value="Nucleic acid-binding proteins"/>
    <property type="match status" value="2"/>
</dbReference>
<dbReference type="PANTHER" id="PTHR14513:SF0">
    <property type="entry name" value="PROTECTION OF TELOMERES PROTEIN 1"/>
    <property type="match status" value="1"/>
</dbReference>
<accession>A0A8X6KDF2</accession>
<keyword evidence="12" id="KW-1185">Reference proteome</keyword>
<evidence type="ECO:0000256" key="3">
    <source>
        <dbReference type="ARBA" id="ARBA00008442"/>
    </source>
</evidence>
<dbReference type="EMBL" id="BMAO01020862">
    <property type="protein sequence ID" value="GFQ70401.1"/>
    <property type="molecule type" value="Genomic_DNA"/>
</dbReference>